<dbReference type="GO" id="GO:0120518">
    <property type="term" value="F:protein N-terminal-methionine acetyltransferase activity"/>
    <property type="evidence" value="ECO:0007669"/>
    <property type="project" value="UniProtKB-EC"/>
</dbReference>
<dbReference type="InterPro" id="IPR000182">
    <property type="entry name" value="GNAT_dom"/>
</dbReference>
<evidence type="ECO:0000256" key="10">
    <source>
        <dbReference type="ARBA" id="ARBA00048848"/>
    </source>
</evidence>
<dbReference type="OrthoDB" id="47374at2759"/>
<sequence>MTNSNRIRIRELRKEDCMQLWKLHSELFPVEYPYSYILSFLNNSSYCIVATVKNEKNTDKIIAFVSLHLEWKSVFSTDRTAYVSTFGVIEEKRRSKIGSDIMNVIFDVMLKHYKIHHMYLHMQQSNLAAKNYYLNTGWKITKDLKDFYHIKNQCNDAYYMTYDIPDNFVPLFKNMLEIDQSIQKKVNAPQNLAWISSFFKNK</sequence>
<dbReference type="VEuPathDB" id="TrichDB:TVAG_169900"/>
<dbReference type="CDD" id="cd04301">
    <property type="entry name" value="NAT_SF"/>
    <property type="match status" value="1"/>
</dbReference>
<dbReference type="InterPro" id="IPR016181">
    <property type="entry name" value="Acyl_CoA_acyltransferase"/>
</dbReference>
<protein>
    <recommendedName>
        <fullName evidence="8">N-alpha-acetyltransferase 60</fullName>
        <ecNumber evidence="7">2.3.1.259</ecNumber>
        <ecNumber evidence="1">2.3.1.48</ecNumber>
    </recommendedName>
</protein>
<dbReference type="KEGG" id="tva:4775695"/>
<keyword evidence="3" id="KW-0159">Chromosome partition</keyword>
<evidence type="ECO:0000256" key="2">
    <source>
        <dbReference type="ARBA" id="ARBA00022679"/>
    </source>
</evidence>
<evidence type="ECO:0000256" key="3">
    <source>
        <dbReference type="ARBA" id="ARBA00022829"/>
    </source>
</evidence>
<reference evidence="12" key="1">
    <citation type="submission" date="2006-10" db="EMBL/GenBank/DDBJ databases">
        <authorList>
            <person name="Amadeo P."/>
            <person name="Zhao Q."/>
            <person name="Wortman J."/>
            <person name="Fraser-Liggett C."/>
            <person name="Carlton J."/>
        </authorList>
    </citation>
    <scope>NUCLEOTIDE SEQUENCE</scope>
    <source>
        <strain evidence="12">G3</strain>
    </source>
</reference>
<evidence type="ECO:0000256" key="6">
    <source>
        <dbReference type="ARBA" id="ARBA00025774"/>
    </source>
</evidence>
<dbReference type="GO" id="GO:0007059">
    <property type="term" value="P:chromosome segregation"/>
    <property type="evidence" value="ECO:0007669"/>
    <property type="project" value="UniProtKB-KW"/>
</dbReference>
<organism evidence="12 13">
    <name type="scientific">Trichomonas vaginalis (strain ATCC PRA-98 / G3)</name>
    <dbReference type="NCBI Taxonomy" id="412133"/>
    <lineage>
        <taxon>Eukaryota</taxon>
        <taxon>Metamonada</taxon>
        <taxon>Parabasalia</taxon>
        <taxon>Trichomonadida</taxon>
        <taxon>Trichomonadidae</taxon>
        <taxon>Trichomonas</taxon>
    </lineage>
</organism>
<evidence type="ECO:0000256" key="8">
    <source>
        <dbReference type="ARBA" id="ARBA00026144"/>
    </source>
</evidence>
<evidence type="ECO:0000256" key="7">
    <source>
        <dbReference type="ARBA" id="ARBA00026111"/>
    </source>
</evidence>
<evidence type="ECO:0000256" key="1">
    <source>
        <dbReference type="ARBA" id="ARBA00013184"/>
    </source>
</evidence>
<dbReference type="SUPFAM" id="SSF55729">
    <property type="entry name" value="Acyl-CoA N-acyltransferases (Nat)"/>
    <property type="match status" value="1"/>
</dbReference>
<evidence type="ECO:0000313" key="12">
    <source>
        <dbReference type="EMBL" id="EAY17678.1"/>
    </source>
</evidence>
<dbReference type="InterPro" id="IPR045141">
    <property type="entry name" value="NAA60-like"/>
</dbReference>
<evidence type="ECO:0000256" key="4">
    <source>
        <dbReference type="ARBA" id="ARBA00022853"/>
    </source>
</evidence>
<dbReference type="EMBL" id="DS113227">
    <property type="protein sequence ID" value="EAY17678.1"/>
    <property type="molecule type" value="Genomic_DNA"/>
</dbReference>
<keyword evidence="2" id="KW-0808">Transferase</keyword>
<evidence type="ECO:0000256" key="5">
    <source>
        <dbReference type="ARBA" id="ARBA00023315"/>
    </source>
</evidence>
<evidence type="ECO:0000259" key="11">
    <source>
        <dbReference type="PROSITE" id="PS51186"/>
    </source>
</evidence>
<comment type="similarity">
    <text evidence="6">Belongs to the acetyltransferase family. NAA60 subfamily.</text>
</comment>
<proteinExistence type="inferred from homology"/>
<dbReference type="RefSeq" id="XP_001329813.1">
    <property type="nucleotide sequence ID" value="XM_001329778.1"/>
</dbReference>
<comment type="catalytic activity">
    <reaction evidence="10">
        <text>N-terminal L-methionyl-[transmembrane protein] + acetyl-CoA = N-terminal N(alpha)-acetyl-L-methionyl-[transmembrane protein] + CoA + H(+)</text>
        <dbReference type="Rhea" id="RHEA:50604"/>
        <dbReference type="Rhea" id="RHEA-COMP:12745"/>
        <dbReference type="Rhea" id="RHEA-COMP:12746"/>
        <dbReference type="ChEBI" id="CHEBI:15378"/>
        <dbReference type="ChEBI" id="CHEBI:57287"/>
        <dbReference type="ChEBI" id="CHEBI:57288"/>
        <dbReference type="ChEBI" id="CHEBI:64731"/>
        <dbReference type="ChEBI" id="CHEBI:133414"/>
        <dbReference type="EC" id="2.3.1.259"/>
    </reaction>
</comment>
<dbReference type="PANTHER" id="PTHR14744">
    <property type="entry name" value="N-ALPHA-ACETYLTRANSFERASE 60"/>
    <property type="match status" value="1"/>
</dbReference>
<evidence type="ECO:0000256" key="9">
    <source>
        <dbReference type="ARBA" id="ARBA00048017"/>
    </source>
</evidence>
<keyword evidence="13" id="KW-1185">Reference proteome</keyword>
<dbReference type="InParanoid" id="A2DPD4"/>
<dbReference type="Proteomes" id="UP000001542">
    <property type="component" value="Unassembled WGS sequence"/>
</dbReference>
<reference evidence="12" key="2">
    <citation type="journal article" date="2007" name="Science">
        <title>Draft genome sequence of the sexually transmitted pathogen Trichomonas vaginalis.</title>
        <authorList>
            <person name="Carlton J.M."/>
            <person name="Hirt R.P."/>
            <person name="Silva J.C."/>
            <person name="Delcher A.L."/>
            <person name="Schatz M."/>
            <person name="Zhao Q."/>
            <person name="Wortman J.R."/>
            <person name="Bidwell S.L."/>
            <person name="Alsmark U.C.M."/>
            <person name="Besteiro S."/>
            <person name="Sicheritz-Ponten T."/>
            <person name="Noel C.J."/>
            <person name="Dacks J.B."/>
            <person name="Foster P.G."/>
            <person name="Simillion C."/>
            <person name="Van de Peer Y."/>
            <person name="Miranda-Saavedra D."/>
            <person name="Barton G.J."/>
            <person name="Westrop G.D."/>
            <person name="Mueller S."/>
            <person name="Dessi D."/>
            <person name="Fiori P.L."/>
            <person name="Ren Q."/>
            <person name="Paulsen I."/>
            <person name="Zhang H."/>
            <person name="Bastida-Corcuera F.D."/>
            <person name="Simoes-Barbosa A."/>
            <person name="Brown M.T."/>
            <person name="Hayes R.D."/>
            <person name="Mukherjee M."/>
            <person name="Okumura C.Y."/>
            <person name="Schneider R."/>
            <person name="Smith A.J."/>
            <person name="Vanacova S."/>
            <person name="Villalvazo M."/>
            <person name="Haas B.J."/>
            <person name="Pertea M."/>
            <person name="Feldblyum T.V."/>
            <person name="Utterback T.R."/>
            <person name="Shu C.L."/>
            <person name="Osoegawa K."/>
            <person name="de Jong P.J."/>
            <person name="Hrdy I."/>
            <person name="Horvathova L."/>
            <person name="Zubacova Z."/>
            <person name="Dolezal P."/>
            <person name="Malik S.B."/>
            <person name="Logsdon J.M. Jr."/>
            <person name="Henze K."/>
            <person name="Gupta A."/>
            <person name="Wang C.C."/>
            <person name="Dunne R.L."/>
            <person name="Upcroft J.A."/>
            <person name="Upcroft P."/>
            <person name="White O."/>
            <person name="Salzberg S.L."/>
            <person name="Tang P."/>
            <person name="Chiu C.-H."/>
            <person name="Lee Y.-S."/>
            <person name="Embley T.M."/>
            <person name="Coombs G.H."/>
            <person name="Mottram J.C."/>
            <person name="Tachezy J."/>
            <person name="Fraser-Liggett C.M."/>
            <person name="Johnson P.J."/>
        </authorList>
    </citation>
    <scope>NUCLEOTIDE SEQUENCE [LARGE SCALE GENOMIC DNA]</scope>
    <source>
        <strain evidence="12">G3</strain>
    </source>
</reference>
<dbReference type="EC" id="2.3.1.48" evidence="1"/>
<evidence type="ECO:0000313" key="13">
    <source>
        <dbReference type="Proteomes" id="UP000001542"/>
    </source>
</evidence>
<accession>A2DPD4</accession>
<dbReference type="PANTHER" id="PTHR14744:SF15">
    <property type="entry name" value="N-ALPHA-ACETYLTRANSFERASE 60"/>
    <property type="match status" value="1"/>
</dbReference>
<dbReference type="Gene3D" id="3.40.630.30">
    <property type="match status" value="1"/>
</dbReference>
<name>A2DPD4_TRIV3</name>
<feature type="domain" description="N-acetyltransferase" evidence="11">
    <location>
        <begin position="7"/>
        <end position="165"/>
    </location>
</feature>
<keyword evidence="5" id="KW-0012">Acyltransferase</keyword>
<dbReference type="GO" id="GO:0006325">
    <property type="term" value="P:chromatin organization"/>
    <property type="evidence" value="ECO:0007669"/>
    <property type="project" value="UniProtKB-KW"/>
</dbReference>
<dbReference type="PROSITE" id="PS51186">
    <property type="entry name" value="GNAT"/>
    <property type="match status" value="1"/>
</dbReference>
<dbReference type="STRING" id="5722.A2DPD4"/>
<gene>
    <name evidence="12" type="ORF">TVAG_169900</name>
</gene>
<dbReference type="eggNOG" id="KOG3138">
    <property type="taxonomic scope" value="Eukaryota"/>
</dbReference>
<comment type="catalytic activity">
    <reaction evidence="9">
        <text>L-lysyl-[protein] + acetyl-CoA = N(6)-acetyl-L-lysyl-[protein] + CoA + H(+)</text>
        <dbReference type="Rhea" id="RHEA:45948"/>
        <dbReference type="Rhea" id="RHEA-COMP:9752"/>
        <dbReference type="Rhea" id="RHEA-COMP:10731"/>
        <dbReference type="ChEBI" id="CHEBI:15378"/>
        <dbReference type="ChEBI" id="CHEBI:29969"/>
        <dbReference type="ChEBI" id="CHEBI:57287"/>
        <dbReference type="ChEBI" id="CHEBI:57288"/>
        <dbReference type="ChEBI" id="CHEBI:61930"/>
        <dbReference type="EC" id="2.3.1.48"/>
    </reaction>
</comment>
<keyword evidence="4" id="KW-0156">Chromatin regulator</keyword>
<dbReference type="EC" id="2.3.1.259" evidence="7"/>
<dbReference type="Pfam" id="PF00583">
    <property type="entry name" value="Acetyltransf_1"/>
    <property type="match status" value="1"/>
</dbReference>
<dbReference type="AlphaFoldDB" id="A2DPD4"/>
<dbReference type="VEuPathDB" id="TrichDB:TVAGG3_0681040"/>
<dbReference type="SMR" id="A2DPD4"/>
<dbReference type="GO" id="GO:0061733">
    <property type="term" value="F:protein-lysine-acetyltransferase activity"/>
    <property type="evidence" value="ECO:0007669"/>
    <property type="project" value="UniProtKB-EC"/>
</dbReference>
<dbReference type="OMA" id="MIYEISC"/>